<gene>
    <name evidence="5" type="ORF">AXE65_06085</name>
</gene>
<reference evidence="5 6" key="1">
    <citation type="submission" date="2016-02" db="EMBL/GenBank/DDBJ databases">
        <authorList>
            <person name="Wen L."/>
            <person name="He K."/>
            <person name="Yang H."/>
        </authorList>
    </citation>
    <scope>NUCLEOTIDE SEQUENCE [LARGE SCALE GENOMIC DNA]</scope>
    <source>
        <strain evidence="5 6">CV58</strain>
    </source>
</reference>
<sequence>MLHIQGLEVKRGDFCIELPALDLAPGEVRAIVGESGCGKSTLLEVLGLILQPQKLQRFSLNGWDIARLLSDERGLCAIRARYLGFVLQSGALLPFLTVRQNIELPCRLLQSSPERSVIRETLAQLKLTPLLDKHPAQLSIGERQRVAFVRAIAHQPKLLLADEPTAALDPPQSKALFERMMALSKQLAIATLVVSHDWALVEHCGLRALRGQTDKKRTVFIDAH</sequence>
<name>A0A139SMN3_9GAMM</name>
<dbReference type="InterPro" id="IPR027417">
    <property type="entry name" value="P-loop_NTPase"/>
</dbReference>
<evidence type="ECO:0000313" key="5">
    <source>
        <dbReference type="EMBL" id="KXU35742.1"/>
    </source>
</evidence>
<evidence type="ECO:0000256" key="1">
    <source>
        <dbReference type="ARBA" id="ARBA00005417"/>
    </source>
</evidence>
<dbReference type="Proteomes" id="UP000072660">
    <property type="component" value="Unassembled WGS sequence"/>
</dbReference>
<dbReference type="GO" id="GO:0044874">
    <property type="term" value="P:lipoprotein localization to outer membrane"/>
    <property type="evidence" value="ECO:0007669"/>
    <property type="project" value="TreeGrafter"/>
</dbReference>
<proteinExistence type="inferred from homology"/>
<feature type="domain" description="ABC transporter" evidence="4">
    <location>
        <begin position="1"/>
        <end position="221"/>
    </location>
</feature>
<comment type="similarity">
    <text evidence="1">Belongs to the ABC transporter superfamily.</text>
</comment>
<accession>A0A139SMN3</accession>
<comment type="caution">
    <text evidence="5">The sequence shown here is derived from an EMBL/GenBank/DDBJ whole genome shotgun (WGS) entry which is preliminary data.</text>
</comment>
<dbReference type="OrthoDB" id="5675710at2"/>
<dbReference type="PROSITE" id="PS50893">
    <property type="entry name" value="ABC_TRANSPORTER_2"/>
    <property type="match status" value="1"/>
</dbReference>
<keyword evidence="6" id="KW-1185">Reference proteome</keyword>
<dbReference type="GO" id="GO:0005524">
    <property type="term" value="F:ATP binding"/>
    <property type="evidence" value="ECO:0007669"/>
    <property type="project" value="UniProtKB-KW"/>
</dbReference>
<dbReference type="RefSeq" id="WP_068392287.1">
    <property type="nucleotide sequence ID" value="NZ_LSZO01000192.1"/>
</dbReference>
<evidence type="ECO:0000256" key="2">
    <source>
        <dbReference type="ARBA" id="ARBA00022741"/>
    </source>
</evidence>
<dbReference type="SUPFAM" id="SSF52540">
    <property type="entry name" value="P-loop containing nucleoside triphosphate hydrolases"/>
    <property type="match status" value="1"/>
</dbReference>
<dbReference type="GO" id="GO:0005886">
    <property type="term" value="C:plasma membrane"/>
    <property type="evidence" value="ECO:0007669"/>
    <property type="project" value="TreeGrafter"/>
</dbReference>
<dbReference type="InterPro" id="IPR015854">
    <property type="entry name" value="ABC_transpr_LolD-like"/>
</dbReference>
<dbReference type="InterPro" id="IPR003439">
    <property type="entry name" value="ABC_transporter-like_ATP-bd"/>
</dbReference>
<dbReference type="GO" id="GO:0089705">
    <property type="term" value="P:protein localization to outer membrane"/>
    <property type="evidence" value="ECO:0007669"/>
    <property type="project" value="TreeGrafter"/>
</dbReference>
<dbReference type="PANTHER" id="PTHR24220">
    <property type="entry name" value="IMPORT ATP-BINDING PROTEIN"/>
    <property type="match status" value="1"/>
</dbReference>
<dbReference type="EMBL" id="LSZO01000192">
    <property type="protein sequence ID" value="KXU35742.1"/>
    <property type="molecule type" value="Genomic_DNA"/>
</dbReference>
<evidence type="ECO:0000259" key="4">
    <source>
        <dbReference type="PROSITE" id="PS50893"/>
    </source>
</evidence>
<dbReference type="Pfam" id="PF00005">
    <property type="entry name" value="ABC_tran"/>
    <property type="match status" value="1"/>
</dbReference>
<dbReference type="Gene3D" id="3.40.50.300">
    <property type="entry name" value="P-loop containing nucleotide triphosphate hydrolases"/>
    <property type="match status" value="1"/>
</dbReference>
<keyword evidence="2" id="KW-0547">Nucleotide-binding</keyword>
<dbReference type="AlphaFoldDB" id="A0A139SMN3"/>
<dbReference type="GO" id="GO:0016887">
    <property type="term" value="F:ATP hydrolysis activity"/>
    <property type="evidence" value="ECO:0007669"/>
    <property type="project" value="InterPro"/>
</dbReference>
<dbReference type="PANTHER" id="PTHR24220:SF689">
    <property type="entry name" value="LIPOPROTEIN-RELEASING SYSTEM ATP-BINDING PROTEIN LOLD"/>
    <property type="match status" value="1"/>
</dbReference>
<keyword evidence="3" id="KW-0067">ATP-binding</keyword>
<dbReference type="SMART" id="SM00382">
    <property type="entry name" value="AAA"/>
    <property type="match status" value="1"/>
</dbReference>
<evidence type="ECO:0000313" key="6">
    <source>
        <dbReference type="Proteomes" id="UP000072660"/>
    </source>
</evidence>
<evidence type="ECO:0000256" key="3">
    <source>
        <dbReference type="ARBA" id="ARBA00022840"/>
    </source>
</evidence>
<dbReference type="GO" id="GO:0022857">
    <property type="term" value="F:transmembrane transporter activity"/>
    <property type="evidence" value="ECO:0007669"/>
    <property type="project" value="TreeGrafter"/>
</dbReference>
<protein>
    <recommendedName>
        <fullName evidence="4">ABC transporter domain-containing protein</fullName>
    </recommendedName>
</protein>
<organism evidence="5 6">
    <name type="scientific">Ventosimonas gracilis</name>
    <dbReference type="NCBI Taxonomy" id="1680762"/>
    <lineage>
        <taxon>Bacteria</taxon>
        <taxon>Pseudomonadati</taxon>
        <taxon>Pseudomonadota</taxon>
        <taxon>Gammaproteobacteria</taxon>
        <taxon>Pseudomonadales</taxon>
        <taxon>Ventosimonadaceae</taxon>
        <taxon>Ventosimonas</taxon>
    </lineage>
</organism>
<dbReference type="InterPro" id="IPR003593">
    <property type="entry name" value="AAA+_ATPase"/>
</dbReference>